<dbReference type="NCBIfam" id="TIGR03625">
    <property type="entry name" value="L3_bact"/>
    <property type="match status" value="1"/>
</dbReference>
<keyword evidence="5 7" id="KW-0687">Ribonucleoprotein</keyword>
<evidence type="ECO:0000313" key="9">
    <source>
        <dbReference type="EMBL" id="AXJ00092.1"/>
    </source>
</evidence>
<accession>A0A345UHZ0</accession>
<dbReference type="SUPFAM" id="SSF50447">
    <property type="entry name" value="Translation proteins"/>
    <property type="match status" value="1"/>
</dbReference>
<keyword evidence="3 7" id="KW-0694">RNA-binding</keyword>
<dbReference type="RefSeq" id="WP_114983390.1">
    <property type="nucleotide sequence ID" value="NZ_CP027806.1"/>
</dbReference>
<sequence>MSGILGIKLGMTSVFDEGGNHLPVTVIEAGPCTITQIFRKEKDGYDGVQLAMGEKKAKNVSKAMQGHFEKANTTPKRYVREIRDYIPEGLDLGDTIKAEDIFEAGSRVHVVGTSKGKGFMGVVKRHGFSGVGGRTHGQHNRERAPGSIGQASTPSKVFKGLKMAGRMGNERVTIKDLQIVKVLPESNLILIKGAVPGPKGRLVEIHNP</sequence>
<dbReference type="Proteomes" id="UP000254808">
    <property type="component" value="Chromosome"/>
</dbReference>
<dbReference type="KEGG" id="cprv:CYPRO_0815"/>
<evidence type="ECO:0000256" key="8">
    <source>
        <dbReference type="SAM" id="MobiDB-lite"/>
    </source>
</evidence>
<dbReference type="Pfam" id="PF00297">
    <property type="entry name" value="Ribosomal_L3"/>
    <property type="match status" value="1"/>
</dbReference>
<dbReference type="FunFam" id="3.30.160.810:FF:000001">
    <property type="entry name" value="50S ribosomal protein L3"/>
    <property type="match status" value="1"/>
</dbReference>
<gene>
    <name evidence="7" type="primary">rplC</name>
    <name evidence="9" type="ORF">CYPRO_0815</name>
</gene>
<comment type="similarity">
    <text evidence="1 7">Belongs to the universal ribosomal protein uL3 family.</text>
</comment>
<protein>
    <recommendedName>
        <fullName evidence="6 7">Large ribosomal subunit protein uL3</fullName>
    </recommendedName>
</protein>
<dbReference type="GO" id="GO:0019843">
    <property type="term" value="F:rRNA binding"/>
    <property type="evidence" value="ECO:0007669"/>
    <property type="project" value="UniProtKB-UniRule"/>
</dbReference>
<feature type="region of interest" description="Disordered" evidence="8">
    <location>
        <begin position="129"/>
        <end position="154"/>
    </location>
</feature>
<name>A0A345UHZ0_9BACT</name>
<dbReference type="HAMAP" id="MF_01325_B">
    <property type="entry name" value="Ribosomal_uL3_B"/>
    <property type="match status" value="1"/>
</dbReference>
<keyword evidence="2 7" id="KW-0699">rRNA-binding</keyword>
<dbReference type="EMBL" id="CP027806">
    <property type="protein sequence ID" value="AXJ00092.1"/>
    <property type="molecule type" value="Genomic_DNA"/>
</dbReference>
<comment type="subunit">
    <text evidence="7">Part of the 50S ribosomal subunit. Forms a cluster with proteins L14 and L19.</text>
</comment>
<dbReference type="FunFam" id="2.40.30.10:FF:000047">
    <property type="entry name" value="50S ribosomal protein L3"/>
    <property type="match status" value="1"/>
</dbReference>
<evidence type="ECO:0000256" key="6">
    <source>
        <dbReference type="ARBA" id="ARBA00035243"/>
    </source>
</evidence>
<dbReference type="OrthoDB" id="9806135at2"/>
<proteinExistence type="inferred from homology"/>
<keyword evidence="10" id="KW-1185">Reference proteome</keyword>
<dbReference type="GO" id="GO:0022625">
    <property type="term" value="C:cytosolic large ribosomal subunit"/>
    <property type="evidence" value="ECO:0007669"/>
    <property type="project" value="TreeGrafter"/>
</dbReference>
<dbReference type="PANTHER" id="PTHR11229:SF16">
    <property type="entry name" value="LARGE RIBOSOMAL SUBUNIT PROTEIN UL3C"/>
    <property type="match status" value="1"/>
</dbReference>
<evidence type="ECO:0000256" key="2">
    <source>
        <dbReference type="ARBA" id="ARBA00022730"/>
    </source>
</evidence>
<dbReference type="InterPro" id="IPR000597">
    <property type="entry name" value="Ribosomal_uL3"/>
</dbReference>
<keyword evidence="4 7" id="KW-0689">Ribosomal protein</keyword>
<dbReference type="PANTHER" id="PTHR11229">
    <property type="entry name" value="50S RIBOSOMAL PROTEIN L3"/>
    <property type="match status" value="1"/>
</dbReference>
<evidence type="ECO:0000256" key="5">
    <source>
        <dbReference type="ARBA" id="ARBA00023274"/>
    </source>
</evidence>
<dbReference type="InterPro" id="IPR009000">
    <property type="entry name" value="Transl_B-barrel_sf"/>
</dbReference>
<evidence type="ECO:0000313" key="10">
    <source>
        <dbReference type="Proteomes" id="UP000254808"/>
    </source>
</evidence>
<reference evidence="9 10" key="1">
    <citation type="submission" date="2018-03" db="EMBL/GenBank/DDBJ databases">
        <title>Phenotypic and genomic properties of Cyclonatronum proteinivorum gen. nov., sp. nov., a haloalkaliphilic bacteroidete from soda lakes possessing Na+-translocating rhodopsin.</title>
        <authorList>
            <person name="Toshchakov S.V."/>
            <person name="Korzhenkov A."/>
            <person name="Samarov N.I."/>
            <person name="Kublanov I.V."/>
            <person name="Muntyan M.S."/>
            <person name="Sorokin D.Y."/>
        </authorList>
    </citation>
    <scope>NUCLEOTIDE SEQUENCE [LARGE SCALE GENOMIC DNA]</scope>
    <source>
        <strain evidence="9 10">Omega</strain>
    </source>
</reference>
<evidence type="ECO:0000256" key="7">
    <source>
        <dbReference type="HAMAP-Rule" id="MF_01325"/>
    </source>
</evidence>
<evidence type="ECO:0000256" key="3">
    <source>
        <dbReference type="ARBA" id="ARBA00022884"/>
    </source>
</evidence>
<dbReference type="AlphaFoldDB" id="A0A345UHZ0"/>
<comment type="function">
    <text evidence="7">One of the primary rRNA binding proteins, it binds directly near the 3'-end of the 23S rRNA, where it nucleates assembly of the 50S subunit.</text>
</comment>
<dbReference type="Gene3D" id="2.40.30.10">
    <property type="entry name" value="Translation factors"/>
    <property type="match status" value="1"/>
</dbReference>
<evidence type="ECO:0000256" key="1">
    <source>
        <dbReference type="ARBA" id="ARBA00006540"/>
    </source>
</evidence>
<evidence type="ECO:0000256" key="4">
    <source>
        <dbReference type="ARBA" id="ARBA00022980"/>
    </source>
</evidence>
<dbReference type="InterPro" id="IPR019927">
    <property type="entry name" value="Ribosomal_uL3_bac/org-type"/>
</dbReference>
<organism evidence="9 10">
    <name type="scientific">Cyclonatronum proteinivorum</name>
    <dbReference type="NCBI Taxonomy" id="1457365"/>
    <lineage>
        <taxon>Bacteria</taxon>
        <taxon>Pseudomonadati</taxon>
        <taxon>Balneolota</taxon>
        <taxon>Balneolia</taxon>
        <taxon>Balneolales</taxon>
        <taxon>Cyclonatronaceae</taxon>
        <taxon>Cyclonatronum</taxon>
    </lineage>
</organism>
<dbReference type="GO" id="GO:0003735">
    <property type="term" value="F:structural constituent of ribosome"/>
    <property type="evidence" value="ECO:0007669"/>
    <property type="project" value="UniProtKB-UniRule"/>
</dbReference>
<dbReference type="GO" id="GO:0006412">
    <property type="term" value="P:translation"/>
    <property type="evidence" value="ECO:0007669"/>
    <property type="project" value="UniProtKB-UniRule"/>
</dbReference>
<dbReference type="Gene3D" id="3.30.160.810">
    <property type="match status" value="1"/>
</dbReference>